<dbReference type="Gene3D" id="3.40.710.10">
    <property type="entry name" value="DD-peptidase/beta-lactamase superfamily"/>
    <property type="match status" value="1"/>
</dbReference>
<reference evidence="4" key="1">
    <citation type="submission" date="2022-06" db="EMBL/GenBank/DDBJ databases">
        <authorList>
            <person name="Ping M."/>
        </authorList>
    </citation>
    <scope>NUCLEOTIDE SEQUENCE</scope>
    <source>
        <strain evidence="4">JCM11759T</strain>
    </source>
</reference>
<accession>A0ABY5DAE6</accession>
<dbReference type="SUPFAM" id="SSF56601">
    <property type="entry name" value="beta-lactamase/transpeptidase-like"/>
    <property type="match status" value="1"/>
</dbReference>
<dbReference type="PANTHER" id="PTHR46825">
    <property type="entry name" value="D-ALANYL-D-ALANINE-CARBOXYPEPTIDASE/ENDOPEPTIDASE AMPH"/>
    <property type="match status" value="1"/>
</dbReference>
<keyword evidence="2" id="KW-0472">Membrane</keyword>
<proteinExistence type="predicted"/>
<evidence type="ECO:0000313" key="5">
    <source>
        <dbReference type="Proteomes" id="UP001055940"/>
    </source>
</evidence>
<keyword evidence="5" id="KW-1185">Reference proteome</keyword>
<dbReference type="Pfam" id="PF00144">
    <property type="entry name" value="Beta-lactamase"/>
    <property type="match status" value="1"/>
</dbReference>
<dbReference type="InterPro" id="IPR001466">
    <property type="entry name" value="Beta-lactam-related"/>
</dbReference>
<feature type="transmembrane region" description="Helical" evidence="2">
    <location>
        <begin position="523"/>
        <end position="543"/>
    </location>
</feature>
<feature type="transmembrane region" description="Helical" evidence="2">
    <location>
        <begin position="638"/>
        <end position="658"/>
    </location>
</feature>
<feature type="region of interest" description="Disordered" evidence="1">
    <location>
        <begin position="408"/>
        <end position="427"/>
    </location>
</feature>
<dbReference type="InterPro" id="IPR012338">
    <property type="entry name" value="Beta-lactam/transpept-like"/>
</dbReference>
<evidence type="ECO:0000313" key="4">
    <source>
        <dbReference type="EMBL" id="USY19970.1"/>
    </source>
</evidence>
<dbReference type="EMBL" id="CP099837">
    <property type="protein sequence ID" value="USY19970.1"/>
    <property type="molecule type" value="Genomic_DNA"/>
</dbReference>
<dbReference type="InterPro" id="IPR050491">
    <property type="entry name" value="AmpC-like"/>
</dbReference>
<organism evidence="4 5">
    <name type="scientific">Nocardiopsis exhalans</name>
    <dbReference type="NCBI Taxonomy" id="163604"/>
    <lineage>
        <taxon>Bacteria</taxon>
        <taxon>Bacillati</taxon>
        <taxon>Actinomycetota</taxon>
        <taxon>Actinomycetes</taxon>
        <taxon>Streptosporangiales</taxon>
        <taxon>Nocardiopsidaceae</taxon>
        <taxon>Nocardiopsis</taxon>
    </lineage>
</organism>
<evidence type="ECO:0000256" key="2">
    <source>
        <dbReference type="SAM" id="Phobius"/>
    </source>
</evidence>
<dbReference type="RefSeq" id="WP_254419112.1">
    <property type="nucleotide sequence ID" value="NZ_BAAAJB010000002.1"/>
</dbReference>
<dbReference type="PANTHER" id="PTHR46825:SF9">
    <property type="entry name" value="BETA-LACTAMASE-RELATED DOMAIN-CONTAINING PROTEIN"/>
    <property type="match status" value="1"/>
</dbReference>
<keyword evidence="2" id="KW-0812">Transmembrane</keyword>
<feature type="transmembrane region" description="Helical" evidence="2">
    <location>
        <begin position="555"/>
        <end position="583"/>
    </location>
</feature>
<sequence length="663" mass="69977">MSSPLTHSVRTRSRPAWPAALGLPLALALAAPLLLTPPAPVQAQALSPAPQLTPDTAQDFVDVRVPELLAEHGAPGLAVSIVADGEPLAWAAHGVADLADGTPMDAESHAFPAASIAKSFTATAVLQLAEQGEVDLHEDVNAYLPEELRVPDTHPDEPVTLHHLLTHTPGFDERTGMDDPEDPAGQRDLEEFLRDNTPERIFPPGRYAAYSNYGTGLAGFVVQEVSGLPFEEYVERNVFAPLGMNGTEFGQLHELADQHDLVTGHGPDGAPAALVHIPLVPAGAAVTTTGDMARFMTALLNDGELDGERVLGAESVAMMLDRQFEHHPDATAMGYGTYEWRTGPPRGVGHGGDLDGIHTGYLVLPELDAGVFVAVNGDDTDPEAGASLLHDLRFAVLHAFADEFGPADARAGSETAPEADPGDDLSAYSGSYVTTRRAVEGTTRIITLFDNLAVRDAGDGTLRVRGALIPRERWLPVGDGVFVGQDSGERLAFTVEDNRATAVYLDANPTNGYDRTSALASPGLHLITVVVALLVLLTGTAHLRRPRGARGARGAARVTAAVSASLTALACLVAVGLVAYAVTDVNRLRDWVFGDSVVLTLPLALAVPLALATAGFAVTAWVRGWWGGGRWGRIRRVHYSLLPLAALAVVAVGVQYGLVWPQG</sequence>
<gene>
    <name evidence="4" type="ORF">NE857_32910</name>
</gene>
<evidence type="ECO:0000256" key="1">
    <source>
        <dbReference type="SAM" id="MobiDB-lite"/>
    </source>
</evidence>
<evidence type="ECO:0000259" key="3">
    <source>
        <dbReference type="Pfam" id="PF00144"/>
    </source>
</evidence>
<feature type="transmembrane region" description="Helical" evidence="2">
    <location>
        <begin position="603"/>
        <end position="626"/>
    </location>
</feature>
<feature type="domain" description="Beta-lactamase-related" evidence="3">
    <location>
        <begin position="65"/>
        <end position="384"/>
    </location>
</feature>
<dbReference type="Proteomes" id="UP001055940">
    <property type="component" value="Chromosome"/>
</dbReference>
<keyword evidence="2" id="KW-1133">Transmembrane helix</keyword>
<name>A0ABY5DAE6_9ACTN</name>
<protein>
    <submittedName>
        <fullName evidence="4">Beta-lactamase family protein</fullName>
    </submittedName>
</protein>